<reference evidence="2" key="2">
    <citation type="journal article" date="2000" name="Genome Res.">
        <title>Normalization and subtraction of cap-trapper-selected cDNAs to prepare full-length cDNA libraries for rapid discovery of new genes.</title>
        <authorList>
            <person name="Carninci P."/>
            <person name="Shibata Y."/>
            <person name="Hayatsu N."/>
            <person name="Sugahara Y."/>
            <person name="Shibata K."/>
            <person name="Itoh M."/>
            <person name="Konno H."/>
            <person name="Okazaki Y."/>
            <person name="Muramatsu M."/>
            <person name="Hayashizaki Y."/>
        </authorList>
    </citation>
    <scope>NUCLEOTIDE SEQUENCE</scope>
    <source>
        <strain evidence="2">C57BL/6J</strain>
        <tissue evidence="2">Parthenogenote</tissue>
    </source>
</reference>
<evidence type="ECO:0000313" key="2">
    <source>
        <dbReference type="EMBL" id="BAC32296.1"/>
    </source>
</evidence>
<accession>Q3V380</accession>
<evidence type="ECO:0000256" key="1">
    <source>
        <dbReference type="SAM" id="MobiDB-lite"/>
    </source>
</evidence>
<reference evidence="2" key="7">
    <citation type="journal article" date="2005" name="Science">
        <title>The Transcriptional Landscape of the Mammalian Genome.</title>
        <authorList>
            <consortium name="The FANTOM Consortium"/>
            <consortium name="Riken Genome Exploration Research Group and Genome Science Group (Genome Network Project Core Group)"/>
        </authorList>
    </citation>
    <scope>NUCLEOTIDE SEQUENCE</scope>
    <source>
        <strain evidence="2">C57BL/6J</strain>
        <tissue evidence="2">Parthenogenote</tissue>
    </source>
</reference>
<feature type="compositionally biased region" description="Gly residues" evidence="1">
    <location>
        <begin position="83"/>
        <end position="93"/>
    </location>
</feature>
<dbReference type="EMBL" id="AK045285">
    <property type="protein sequence ID" value="BAC32296.1"/>
    <property type="molecule type" value="mRNA"/>
</dbReference>
<sequence length="110" mass="11426">MNAGRRRGTGSGPTGTERRRLTVVPTGRVPAPRAGPELGSAPSAVSPGLRSGVVRFRDPSRWAGTGSPRVVDGVSENTLPGGRALGVEGGGPQNGEYRDLADWIGNRPKR</sequence>
<reference evidence="2" key="8">
    <citation type="journal article" date="2005" name="Science">
        <title>Antisense Transcription in the Mammalian Transcriptome.</title>
        <authorList>
            <consortium name="RIKEN Genome Exploration Research Group and Genome Science Group (Genome Network Project Core Group) and the FANTOM Consortium"/>
        </authorList>
    </citation>
    <scope>NUCLEOTIDE SEQUENCE</scope>
    <source>
        <strain evidence="2">C57BL/6J</strain>
        <tissue evidence="2">Parthenogenote</tissue>
    </source>
</reference>
<dbReference type="AlphaFoldDB" id="Q3V380"/>
<reference evidence="2" key="5">
    <citation type="submission" date="2001-07" db="EMBL/GenBank/DDBJ databases">
        <authorList>
            <person name="Adachi J."/>
            <person name="Aizawa K."/>
            <person name="Akimura T."/>
            <person name="Arakawa T."/>
            <person name="Bono H."/>
            <person name="Carninci P."/>
            <person name="Fukuda S."/>
            <person name="Furuno M."/>
            <person name="Hanagaki T."/>
            <person name="Hara A."/>
            <person name="Hashizume W."/>
            <person name="Hayashida K."/>
            <person name="Hayatsu N."/>
            <person name="Hiramoto K."/>
            <person name="Hiraoka T."/>
            <person name="Hirozane T."/>
            <person name="Hori F."/>
            <person name="Imotani K."/>
            <person name="Ishii Y."/>
            <person name="Itoh M."/>
            <person name="Kagawa I."/>
            <person name="Kasukawa T."/>
            <person name="Katoh H."/>
            <person name="Kawai J."/>
            <person name="Kojima Y."/>
            <person name="Kondo S."/>
            <person name="Konno H."/>
            <person name="Kouda M."/>
            <person name="Koya S."/>
            <person name="Kurihara C."/>
            <person name="Matsuyama T."/>
            <person name="Miyazaki A."/>
            <person name="Murata M."/>
            <person name="Nakamura M."/>
            <person name="Nishi K."/>
            <person name="Nomura K."/>
            <person name="Numazaki R."/>
            <person name="Ohno M."/>
            <person name="Ohsato N."/>
            <person name="Okazaki Y."/>
            <person name="Saito R."/>
            <person name="Saitoh H."/>
            <person name="Sakai C."/>
            <person name="Sakai K."/>
            <person name="Sakazume N."/>
            <person name="Sano H."/>
            <person name="Sasaki D."/>
            <person name="Shibata K."/>
            <person name="Shinagawa A."/>
            <person name="Shiraki T."/>
            <person name="Sogabe Y."/>
            <person name="Tagami M."/>
            <person name="Tagawa A."/>
            <person name="Takahashi F."/>
            <person name="Takaku-Akahira S."/>
            <person name="Takeda Y."/>
            <person name="Tanaka T."/>
            <person name="Tomaru A."/>
            <person name="Toya T."/>
            <person name="Yasunishi A."/>
            <person name="Muramatsu M."/>
            <person name="Hayashizaki Y."/>
        </authorList>
    </citation>
    <scope>NUCLEOTIDE SEQUENCE</scope>
    <source>
        <strain evidence="2">C57BL/6J</strain>
        <tissue evidence="2">Parthenogenote</tissue>
    </source>
</reference>
<reference evidence="2" key="4">
    <citation type="journal article" date="2001" name="Nature">
        <title>Functional annotation of a full-length mouse cDNA collection.</title>
        <authorList>
            <consortium name="The RIKEN Genome Exploration Research Group Phase II Team and the FANTOM Consortium"/>
        </authorList>
    </citation>
    <scope>NUCLEOTIDE SEQUENCE</scope>
    <source>
        <strain evidence="2">C57BL/6J</strain>
        <tissue evidence="2">Parthenogenote</tissue>
    </source>
</reference>
<proteinExistence type="evidence at transcript level"/>
<name>Q3V380_MOUSE</name>
<protein>
    <submittedName>
        <fullName evidence="2">Uncharacterized protein</fullName>
    </submittedName>
</protein>
<reference evidence="2" key="1">
    <citation type="journal article" date="1999" name="Methods Enzymol.">
        <title>High-efficiency full-length cDNA cloning.</title>
        <authorList>
            <person name="Carninci P."/>
            <person name="Hayashizaki Y."/>
        </authorList>
    </citation>
    <scope>NUCLEOTIDE SEQUENCE</scope>
    <source>
        <strain evidence="2">C57BL/6J</strain>
        <tissue evidence="2">Parthenogenote</tissue>
    </source>
</reference>
<reference evidence="2" key="6">
    <citation type="journal article" date="2002" name="Nature">
        <title>Analysis of the mouse transcriptome based on functional annotation of 60,770 full-length cDNAs.</title>
        <authorList>
            <consortium name="The FANTOM Consortium and the RIKEN Genome Exploration Research Group Phase I and II Team"/>
        </authorList>
    </citation>
    <scope>NUCLEOTIDE SEQUENCE</scope>
    <source>
        <strain evidence="2">C57BL/6J</strain>
        <tissue evidence="2">Parthenogenote</tissue>
    </source>
</reference>
<reference evidence="2" key="3">
    <citation type="journal article" date="2000" name="Genome Res.">
        <title>RIKEN integrated sequence analysis (RISA) system--384-format sequencing pipeline with 384 multicapillary sequencer.</title>
        <authorList>
            <person name="Shibata K."/>
            <person name="Itoh M."/>
            <person name="Aizawa K."/>
            <person name="Nagaoka S."/>
            <person name="Sasaki N."/>
            <person name="Carninci P."/>
            <person name="Konno H."/>
            <person name="Akiyama J."/>
            <person name="Nishi K."/>
            <person name="Kitsunai T."/>
            <person name="Tashiro H."/>
            <person name="Itoh M."/>
            <person name="Sumi N."/>
            <person name="Ishii Y."/>
            <person name="Nakamura S."/>
            <person name="Hazama M."/>
            <person name="Nishine T."/>
            <person name="Harada A."/>
            <person name="Yamamoto R."/>
            <person name="Matsumoto H."/>
            <person name="Sakaguchi S."/>
            <person name="Ikegami T."/>
            <person name="Kashiwagi K."/>
            <person name="Fujiwake S."/>
            <person name="Inoue K."/>
            <person name="Togawa Y."/>
            <person name="Izawa M."/>
            <person name="Ohara E."/>
            <person name="Watahiki M."/>
            <person name="Yoneda Y."/>
            <person name="Ishikawa T."/>
            <person name="Ozawa K."/>
            <person name="Tanaka T."/>
            <person name="Matsuura S."/>
            <person name="Kawai J."/>
            <person name="Okazaki Y."/>
            <person name="Muramatsu M."/>
            <person name="Inoue Y."/>
            <person name="Kira A."/>
            <person name="Hayashizaki Y."/>
        </authorList>
    </citation>
    <scope>NUCLEOTIDE SEQUENCE</scope>
    <source>
        <strain evidence="2">C57BL/6J</strain>
        <tissue evidence="2">Parthenogenote</tissue>
    </source>
</reference>
<feature type="region of interest" description="Disordered" evidence="1">
    <location>
        <begin position="1"/>
        <end position="110"/>
    </location>
</feature>
<organism evidence="2">
    <name type="scientific">Mus musculus</name>
    <name type="common">Mouse</name>
    <dbReference type="NCBI Taxonomy" id="10090"/>
    <lineage>
        <taxon>Eukaryota</taxon>
        <taxon>Metazoa</taxon>
        <taxon>Chordata</taxon>
        <taxon>Craniata</taxon>
        <taxon>Vertebrata</taxon>
        <taxon>Euteleostomi</taxon>
        <taxon>Mammalia</taxon>
        <taxon>Eutheria</taxon>
        <taxon>Euarchontoglires</taxon>
        <taxon>Glires</taxon>
        <taxon>Rodentia</taxon>
        <taxon>Myomorpha</taxon>
        <taxon>Muroidea</taxon>
        <taxon>Muridae</taxon>
        <taxon>Murinae</taxon>
        <taxon>Mus</taxon>
        <taxon>Mus</taxon>
    </lineage>
</organism>